<dbReference type="AlphaFoldDB" id="A0A2K1JV51"/>
<organism evidence="3">
    <name type="scientific">Physcomitrium patens</name>
    <name type="common">Spreading-leaved earth moss</name>
    <name type="synonym">Physcomitrella patens</name>
    <dbReference type="NCBI Taxonomy" id="3218"/>
    <lineage>
        <taxon>Eukaryota</taxon>
        <taxon>Viridiplantae</taxon>
        <taxon>Streptophyta</taxon>
        <taxon>Embryophyta</taxon>
        <taxon>Bryophyta</taxon>
        <taxon>Bryophytina</taxon>
        <taxon>Bryopsida</taxon>
        <taxon>Funariidae</taxon>
        <taxon>Funariales</taxon>
        <taxon>Funariaceae</taxon>
        <taxon>Physcomitrium</taxon>
    </lineage>
</organism>
<evidence type="ECO:0000256" key="1">
    <source>
        <dbReference type="SAM" id="MobiDB-lite"/>
    </source>
</evidence>
<evidence type="ECO:0000313" key="4">
    <source>
        <dbReference type="EnsemblPlants" id="PAC:32956168.CDS.1"/>
    </source>
</evidence>
<evidence type="ECO:0000313" key="5">
    <source>
        <dbReference type="Proteomes" id="UP000006727"/>
    </source>
</evidence>
<dbReference type="Gramene" id="Pp3c11_17602V3.1">
    <property type="protein sequence ID" value="PAC:32956168.CDS.1"/>
    <property type="gene ID" value="Pp3c11_17602"/>
</dbReference>
<keyword evidence="5" id="KW-1185">Reference proteome</keyword>
<evidence type="ECO:0000256" key="2">
    <source>
        <dbReference type="SAM" id="Phobius"/>
    </source>
</evidence>
<protein>
    <submittedName>
        <fullName evidence="3 4">Uncharacterized protein</fullName>
    </submittedName>
</protein>
<dbReference type="EnsemblPlants" id="Pp3c11_17602V3.1">
    <property type="protein sequence ID" value="PAC:32956168.CDS.1"/>
    <property type="gene ID" value="Pp3c11_17602"/>
</dbReference>
<dbReference type="EMBL" id="ABEU02000011">
    <property type="protein sequence ID" value="PNR45390.1"/>
    <property type="molecule type" value="Genomic_DNA"/>
</dbReference>
<dbReference type="InParanoid" id="A0A2K1JV51"/>
<reference evidence="3 5" key="2">
    <citation type="journal article" date="2018" name="Plant J.">
        <title>The Physcomitrella patens chromosome-scale assembly reveals moss genome structure and evolution.</title>
        <authorList>
            <person name="Lang D."/>
            <person name="Ullrich K.K."/>
            <person name="Murat F."/>
            <person name="Fuchs J."/>
            <person name="Jenkins J."/>
            <person name="Haas F.B."/>
            <person name="Piednoel M."/>
            <person name="Gundlach H."/>
            <person name="Van Bel M."/>
            <person name="Meyberg R."/>
            <person name="Vives C."/>
            <person name="Morata J."/>
            <person name="Symeonidi A."/>
            <person name="Hiss M."/>
            <person name="Muchero W."/>
            <person name="Kamisugi Y."/>
            <person name="Saleh O."/>
            <person name="Blanc G."/>
            <person name="Decker E.L."/>
            <person name="van Gessel N."/>
            <person name="Grimwood J."/>
            <person name="Hayes R.D."/>
            <person name="Graham S.W."/>
            <person name="Gunter L.E."/>
            <person name="McDaniel S.F."/>
            <person name="Hoernstein S.N.W."/>
            <person name="Larsson A."/>
            <person name="Li F.W."/>
            <person name="Perroud P.F."/>
            <person name="Phillips J."/>
            <person name="Ranjan P."/>
            <person name="Rokshar D.S."/>
            <person name="Rothfels C.J."/>
            <person name="Schneider L."/>
            <person name="Shu S."/>
            <person name="Stevenson D.W."/>
            <person name="Thummler F."/>
            <person name="Tillich M."/>
            <person name="Villarreal Aguilar J.C."/>
            <person name="Widiez T."/>
            <person name="Wong G.K."/>
            <person name="Wymore A."/>
            <person name="Zhang Y."/>
            <person name="Zimmer A.D."/>
            <person name="Quatrano R.S."/>
            <person name="Mayer K.F.X."/>
            <person name="Goodstein D."/>
            <person name="Casacuberta J.M."/>
            <person name="Vandepoele K."/>
            <person name="Reski R."/>
            <person name="Cuming A.C."/>
            <person name="Tuskan G.A."/>
            <person name="Maumus F."/>
            <person name="Salse J."/>
            <person name="Schmutz J."/>
            <person name="Rensing S.A."/>
        </authorList>
    </citation>
    <scope>NUCLEOTIDE SEQUENCE [LARGE SCALE GENOMIC DNA]</scope>
    <source>
        <strain evidence="4 5">cv. Gransden 2004</strain>
    </source>
</reference>
<keyword evidence="2" id="KW-0472">Membrane</keyword>
<feature type="region of interest" description="Disordered" evidence="1">
    <location>
        <begin position="73"/>
        <end position="94"/>
    </location>
</feature>
<name>A0A2K1JV51_PHYPA</name>
<feature type="transmembrane region" description="Helical" evidence="2">
    <location>
        <begin position="173"/>
        <end position="195"/>
    </location>
</feature>
<keyword evidence="2" id="KW-0812">Transmembrane</keyword>
<accession>A0A2K1JV51</accession>
<reference evidence="3 5" key="1">
    <citation type="journal article" date="2008" name="Science">
        <title>The Physcomitrella genome reveals evolutionary insights into the conquest of land by plants.</title>
        <authorList>
            <person name="Rensing S."/>
            <person name="Lang D."/>
            <person name="Zimmer A."/>
            <person name="Terry A."/>
            <person name="Salamov A."/>
            <person name="Shapiro H."/>
            <person name="Nishiyama T."/>
            <person name="Perroud P.-F."/>
            <person name="Lindquist E."/>
            <person name="Kamisugi Y."/>
            <person name="Tanahashi T."/>
            <person name="Sakakibara K."/>
            <person name="Fujita T."/>
            <person name="Oishi K."/>
            <person name="Shin-I T."/>
            <person name="Kuroki Y."/>
            <person name="Toyoda A."/>
            <person name="Suzuki Y."/>
            <person name="Hashimoto A."/>
            <person name="Yamaguchi K."/>
            <person name="Sugano A."/>
            <person name="Kohara Y."/>
            <person name="Fujiyama A."/>
            <person name="Anterola A."/>
            <person name="Aoki S."/>
            <person name="Ashton N."/>
            <person name="Barbazuk W.B."/>
            <person name="Barker E."/>
            <person name="Bennetzen J."/>
            <person name="Bezanilla M."/>
            <person name="Blankenship R."/>
            <person name="Cho S.H."/>
            <person name="Dutcher S."/>
            <person name="Estelle M."/>
            <person name="Fawcett J.A."/>
            <person name="Gundlach H."/>
            <person name="Hanada K."/>
            <person name="Heyl A."/>
            <person name="Hicks K.A."/>
            <person name="Hugh J."/>
            <person name="Lohr M."/>
            <person name="Mayer K."/>
            <person name="Melkozernov A."/>
            <person name="Murata T."/>
            <person name="Nelson D."/>
            <person name="Pils B."/>
            <person name="Prigge M."/>
            <person name="Reiss B."/>
            <person name="Renner T."/>
            <person name="Rombauts S."/>
            <person name="Rushton P."/>
            <person name="Sanderfoot A."/>
            <person name="Schween G."/>
            <person name="Shiu S.-H."/>
            <person name="Stueber K."/>
            <person name="Theodoulou F.L."/>
            <person name="Tu H."/>
            <person name="Van de Peer Y."/>
            <person name="Verrier P.J."/>
            <person name="Waters E."/>
            <person name="Wood A."/>
            <person name="Yang L."/>
            <person name="Cove D."/>
            <person name="Cuming A."/>
            <person name="Hasebe M."/>
            <person name="Lucas S."/>
            <person name="Mishler D.B."/>
            <person name="Reski R."/>
            <person name="Grigoriev I."/>
            <person name="Quatrano R.S."/>
            <person name="Boore J.L."/>
        </authorList>
    </citation>
    <scope>NUCLEOTIDE SEQUENCE [LARGE SCALE GENOMIC DNA]</scope>
    <source>
        <strain evidence="4 5">cv. Gransden 2004</strain>
    </source>
</reference>
<keyword evidence="2" id="KW-1133">Transmembrane helix</keyword>
<proteinExistence type="predicted"/>
<evidence type="ECO:0000313" key="3">
    <source>
        <dbReference type="EMBL" id="PNR45390.1"/>
    </source>
</evidence>
<gene>
    <name evidence="3" type="ORF">PHYPA_015161</name>
</gene>
<reference evidence="4" key="3">
    <citation type="submission" date="2020-12" db="UniProtKB">
        <authorList>
            <consortium name="EnsemblPlants"/>
        </authorList>
    </citation>
    <scope>IDENTIFICATION</scope>
</reference>
<sequence length="225" mass="25697">MKKLPITDDPNKMRFKQQENLKVMRLRIWQEIKPSGGGCRQKRGEMRNVPEANECGGHCCRWNQCRGLTHRSRRRRVTKSLPPVPESSRGGGGYQLHQMRRRCSHSDPLDTYDHFHTTVLDLAECFCKVDVGWELMHFGGRQFSSSFPILFPAGRRFSFSCPCCCCSLRGEPVVVPFVLFVLLTLPIPQLVTLILDDFLVRGVSADDAVDLELTLVWTLRATSFL</sequence>
<dbReference type="Proteomes" id="UP000006727">
    <property type="component" value="Chromosome 11"/>
</dbReference>